<dbReference type="PROSITE" id="PS50928">
    <property type="entry name" value="ABC_TM1"/>
    <property type="match status" value="1"/>
</dbReference>
<dbReference type="PANTHER" id="PTHR43163">
    <property type="entry name" value="DIPEPTIDE TRANSPORT SYSTEM PERMEASE PROTEIN DPPB-RELATED"/>
    <property type="match status" value="1"/>
</dbReference>
<feature type="transmembrane region" description="Helical" evidence="7">
    <location>
        <begin position="139"/>
        <end position="160"/>
    </location>
</feature>
<proteinExistence type="inferred from homology"/>
<comment type="caution">
    <text evidence="9">The sequence shown here is derived from an EMBL/GenBank/DDBJ whole genome shotgun (WGS) entry which is preliminary data.</text>
</comment>
<comment type="similarity">
    <text evidence="7">Belongs to the binding-protein-dependent transport system permease family.</text>
</comment>
<feature type="transmembrane region" description="Helical" evidence="7">
    <location>
        <begin position="232"/>
        <end position="250"/>
    </location>
</feature>
<keyword evidence="5 7" id="KW-1133">Transmembrane helix</keyword>
<dbReference type="InterPro" id="IPR035906">
    <property type="entry name" value="MetI-like_sf"/>
</dbReference>
<feature type="transmembrane region" description="Helical" evidence="7">
    <location>
        <begin position="172"/>
        <end position="194"/>
    </location>
</feature>
<feature type="transmembrane region" description="Helical" evidence="7">
    <location>
        <begin position="316"/>
        <end position="335"/>
    </location>
</feature>
<reference evidence="9 10" key="1">
    <citation type="submission" date="2019-05" db="EMBL/GenBank/DDBJ databases">
        <title>Nakamurella sp. N5BH11, whole genome shotgun sequence.</title>
        <authorList>
            <person name="Tuo L."/>
        </authorList>
    </citation>
    <scope>NUCLEOTIDE SEQUENCE [LARGE SCALE GENOMIC DNA]</scope>
    <source>
        <strain evidence="9 10">N5BH11</strain>
    </source>
</reference>
<dbReference type="Gene3D" id="1.10.3720.10">
    <property type="entry name" value="MetI-like"/>
    <property type="match status" value="1"/>
</dbReference>
<evidence type="ECO:0000256" key="1">
    <source>
        <dbReference type="ARBA" id="ARBA00004651"/>
    </source>
</evidence>
<feature type="domain" description="ABC transmembrane type-1" evidence="8">
    <location>
        <begin position="100"/>
        <end position="497"/>
    </location>
</feature>
<evidence type="ECO:0000313" key="10">
    <source>
        <dbReference type="Proteomes" id="UP000306985"/>
    </source>
</evidence>
<comment type="subcellular location">
    <subcellularLocation>
        <location evidence="1 7">Cell membrane</location>
        <topology evidence="1 7">Multi-pass membrane protein</topology>
    </subcellularLocation>
</comment>
<evidence type="ECO:0000256" key="6">
    <source>
        <dbReference type="ARBA" id="ARBA00023136"/>
    </source>
</evidence>
<dbReference type="GO" id="GO:0005886">
    <property type="term" value="C:plasma membrane"/>
    <property type="evidence" value="ECO:0007669"/>
    <property type="project" value="UniProtKB-SubCell"/>
</dbReference>
<keyword evidence="2 7" id="KW-0813">Transport</keyword>
<dbReference type="SUPFAM" id="SSF161098">
    <property type="entry name" value="MetI-like"/>
    <property type="match status" value="1"/>
</dbReference>
<evidence type="ECO:0000259" key="8">
    <source>
        <dbReference type="PROSITE" id="PS50928"/>
    </source>
</evidence>
<feature type="transmembrane region" description="Helical" evidence="7">
    <location>
        <begin position="257"/>
        <end position="275"/>
    </location>
</feature>
<gene>
    <name evidence="9" type="ORF">FDO65_08395</name>
</gene>
<dbReference type="GO" id="GO:0055085">
    <property type="term" value="P:transmembrane transport"/>
    <property type="evidence" value="ECO:0007669"/>
    <property type="project" value="InterPro"/>
</dbReference>
<evidence type="ECO:0000256" key="2">
    <source>
        <dbReference type="ARBA" id="ARBA00022448"/>
    </source>
</evidence>
<sequence>MTTFILRRLVISFFVLLAATFVVYVLVANAGDPRTALLESADPSREAKLAALTANLNLDTPVVGRYFIWLKGVAGCFVGSCDLGTNVTGTPVAGLLSVAIGSTLQLVLFATVTAIVFGVLVGIVTALRQYSGLDYSVTFLAFLFFSLPAFWIAVLLKQFLAIKFNSWLLNPIIPLWITVAVALIGGLLLMTLIGGDRRTKLLSFGVGAAILAGICLYLDLTKWFAQPAIGPGIIIVGSLATAVGATALLAGFRTYNVLICCLVVAAIGIGCYFGLQWLLDISTLGTILILAVVTVVVSGLVGFVGGGLLRSQAVKACILTGLGVGALIFADRLLVAVPDYSQQVRGILIATIGSNTPNFTGDFWQTTLDTLGHLLLPSIVIVLISFATYTRYTRSSMLEVMNQDYVRTARAKGLTERTVVVRHAFRNAMIPVTTLMAIDFGAVIGGAVITETVFGWQGMGKLFTDALRVPDPNPVMGFFLVTGTAVVVFNMIVDILYGVLDPRIRLS</sequence>
<feature type="transmembrane region" description="Helical" evidence="7">
    <location>
        <begin position="106"/>
        <end position="127"/>
    </location>
</feature>
<dbReference type="AlphaFoldDB" id="A0A4U6QLX0"/>
<feature type="transmembrane region" description="Helical" evidence="7">
    <location>
        <begin position="287"/>
        <end position="309"/>
    </location>
</feature>
<dbReference type="Pfam" id="PF19300">
    <property type="entry name" value="BPD_transp_1_N"/>
    <property type="match status" value="1"/>
</dbReference>
<dbReference type="CDD" id="cd06261">
    <property type="entry name" value="TM_PBP2"/>
    <property type="match status" value="2"/>
</dbReference>
<dbReference type="InterPro" id="IPR045621">
    <property type="entry name" value="BPD_transp_1_N"/>
</dbReference>
<evidence type="ECO:0000256" key="7">
    <source>
        <dbReference type="RuleBase" id="RU363032"/>
    </source>
</evidence>
<feature type="transmembrane region" description="Helical" evidence="7">
    <location>
        <begin position="201"/>
        <end position="220"/>
    </location>
</feature>
<dbReference type="InterPro" id="IPR000515">
    <property type="entry name" value="MetI-like"/>
</dbReference>
<protein>
    <submittedName>
        <fullName evidence="9">ABC transporter permease</fullName>
    </submittedName>
</protein>
<dbReference type="OrthoDB" id="147688at2"/>
<dbReference type="PANTHER" id="PTHR43163:SF9">
    <property type="entry name" value="ABC TRANSPORTER PERMEASE PROTEIN"/>
    <property type="match status" value="1"/>
</dbReference>
<evidence type="ECO:0000256" key="3">
    <source>
        <dbReference type="ARBA" id="ARBA00022475"/>
    </source>
</evidence>
<dbReference type="Pfam" id="PF00528">
    <property type="entry name" value="BPD_transp_1"/>
    <property type="match status" value="1"/>
</dbReference>
<evidence type="ECO:0000313" key="9">
    <source>
        <dbReference type="EMBL" id="TKV61570.1"/>
    </source>
</evidence>
<name>A0A4U6QLX0_9ACTN</name>
<keyword evidence="3" id="KW-1003">Cell membrane</keyword>
<evidence type="ECO:0000256" key="5">
    <source>
        <dbReference type="ARBA" id="ARBA00022989"/>
    </source>
</evidence>
<dbReference type="RefSeq" id="WP_137448875.1">
    <property type="nucleotide sequence ID" value="NZ_SZZH01000001.1"/>
</dbReference>
<organism evidence="9 10">
    <name type="scientific">Nakamurella flava</name>
    <dbReference type="NCBI Taxonomy" id="2576308"/>
    <lineage>
        <taxon>Bacteria</taxon>
        <taxon>Bacillati</taxon>
        <taxon>Actinomycetota</taxon>
        <taxon>Actinomycetes</taxon>
        <taxon>Nakamurellales</taxon>
        <taxon>Nakamurellaceae</taxon>
        <taxon>Nakamurella</taxon>
    </lineage>
</organism>
<feature type="transmembrane region" description="Helical" evidence="7">
    <location>
        <begin position="9"/>
        <end position="27"/>
    </location>
</feature>
<keyword evidence="6 7" id="KW-0472">Membrane</keyword>
<feature type="transmembrane region" description="Helical" evidence="7">
    <location>
        <begin position="476"/>
        <end position="500"/>
    </location>
</feature>
<keyword evidence="10" id="KW-1185">Reference proteome</keyword>
<keyword evidence="4 7" id="KW-0812">Transmembrane</keyword>
<feature type="transmembrane region" description="Helical" evidence="7">
    <location>
        <begin position="371"/>
        <end position="389"/>
    </location>
</feature>
<evidence type="ECO:0000256" key="4">
    <source>
        <dbReference type="ARBA" id="ARBA00022692"/>
    </source>
</evidence>
<dbReference type="EMBL" id="SZZH01000001">
    <property type="protein sequence ID" value="TKV61570.1"/>
    <property type="molecule type" value="Genomic_DNA"/>
</dbReference>
<feature type="transmembrane region" description="Helical" evidence="7">
    <location>
        <begin position="432"/>
        <end position="456"/>
    </location>
</feature>
<accession>A0A4U6QLX0</accession>
<dbReference type="Proteomes" id="UP000306985">
    <property type="component" value="Unassembled WGS sequence"/>
</dbReference>